<keyword evidence="4" id="KW-1003">Cell membrane</keyword>
<dbReference type="GO" id="GO:0015385">
    <property type="term" value="F:sodium:proton antiporter activity"/>
    <property type="evidence" value="ECO:0007669"/>
    <property type="project" value="TreeGrafter"/>
</dbReference>
<reference evidence="10" key="1">
    <citation type="submission" date="2022-10" db="EMBL/GenBank/DDBJ databases">
        <title>Gaoshiqiia sediminis gen. nov., sp. nov., isolated from coastal sediment.</title>
        <authorList>
            <person name="Yu W.X."/>
            <person name="Mu D.S."/>
            <person name="Du J.Z."/>
            <person name="Liang Y.Q."/>
        </authorList>
    </citation>
    <scope>NUCLEOTIDE SEQUENCE</scope>
    <source>
        <strain evidence="10">A06</strain>
    </source>
</reference>
<sequence length="404" mass="44415">MLKRFMISRDNKFFVAQITLLLAMLTAISPFATDTYIPALPTMAKYFGQPINMLEISLTVYFAGVAVGQFLGGPFSDSFGRKKVALTGLFLFSMSSLLAVFVPDVRLLWVLRFTQAIGGGCASVVNMAFVRDWFEGKQVARLSSLISMIMMMAPLAAPVIGSFLLLSFGWQSIFIFMFSVSLLAFILFYMLMPESRGREFITNLVTVPQFTKSYVRVFSSPKAVFLVLANSFAVAGMFTFLTGASFLYIDFFKVKVSHFPIFFGANILLNVALTFINFRLVKTIHPAKLLHVGLLLQLASGLLLFYAVRQDIPNLWIVFSLIVLFVGSLGLVFSNVVALILNQFPEISGSANAVIGVVRFALSGAVGSLLALFHTGTPIPMGTIMFGCTMLAYLLFIASKMTSE</sequence>
<comment type="similarity">
    <text evidence="2">Belongs to the major facilitator superfamily. Bcr/CmlA family.</text>
</comment>
<dbReference type="Gene3D" id="1.20.1720.10">
    <property type="entry name" value="Multidrug resistance protein D"/>
    <property type="match status" value="1"/>
</dbReference>
<feature type="transmembrane region" description="Helical" evidence="8">
    <location>
        <begin position="51"/>
        <end position="72"/>
    </location>
</feature>
<evidence type="ECO:0000256" key="8">
    <source>
        <dbReference type="SAM" id="Phobius"/>
    </source>
</evidence>
<proteinExistence type="inferred from homology"/>
<dbReference type="InterPro" id="IPR020846">
    <property type="entry name" value="MFS_dom"/>
</dbReference>
<dbReference type="NCBIfam" id="TIGR00710">
    <property type="entry name" value="efflux_Bcr_CflA"/>
    <property type="match status" value="1"/>
</dbReference>
<dbReference type="InterPro" id="IPR005829">
    <property type="entry name" value="Sugar_transporter_CS"/>
</dbReference>
<feature type="domain" description="Major facilitator superfamily (MFS) profile" evidence="9">
    <location>
        <begin position="18"/>
        <end position="404"/>
    </location>
</feature>
<comment type="caution">
    <text evidence="10">The sequence shown here is derived from an EMBL/GenBank/DDBJ whole genome shotgun (WGS) entry which is preliminary data.</text>
</comment>
<accession>A0AA42C8R7</accession>
<evidence type="ECO:0000313" key="11">
    <source>
        <dbReference type="Proteomes" id="UP001163821"/>
    </source>
</evidence>
<feature type="transmembrane region" description="Helical" evidence="8">
    <location>
        <begin position="290"/>
        <end position="309"/>
    </location>
</feature>
<keyword evidence="6 8" id="KW-1133">Transmembrane helix</keyword>
<evidence type="ECO:0000256" key="4">
    <source>
        <dbReference type="ARBA" id="ARBA00022475"/>
    </source>
</evidence>
<feature type="transmembrane region" description="Helical" evidence="8">
    <location>
        <begin position="261"/>
        <end position="278"/>
    </location>
</feature>
<feature type="transmembrane region" description="Helical" evidence="8">
    <location>
        <begin position="142"/>
        <end position="166"/>
    </location>
</feature>
<dbReference type="GO" id="GO:1990961">
    <property type="term" value="P:xenobiotic detoxification by transmembrane export across the plasma membrane"/>
    <property type="evidence" value="ECO:0007669"/>
    <property type="project" value="InterPro"/>
</dbReference>
<evidence type="ECO:0000256" key="6">
    <source>
        <dbReference type="ARBA" id="ARBA00022989"/>
    </source>
</evidence>
<name>A0AA42C8R7_9BACT</name>
<dbReference type="PROSITE" id="PS50850">
    <property type="entry name" value="MFS"/>
    <property type="match status" value="1"/>
</dbReference>
<keyword evidence="7 8" id="KW-0472">Membrane</keyword>
<dbReference type="PANTHER" id="PTHR23502:SF132">
    <property type="entry name" value="POLYAMINE TRANSPORTER 2-RELATED"/>
    <property type="match status" value="1"/>
</dbReference>
<keyword evidence="11" id="KW-1185">Reference proteome</keyword>
<gene>
    <name evidence="10" type="ORF">N2K84_02325</name>
</gene>
<keyword evidence="3" id="KW-0813">Transport</keyword>
<dbReference type="GO" id="GO:0005886">
    <property type="term" value="C:plasma membrane"/>
    <property type="evidence" value="ECO:0007669"/>
    <property type="project" value="UniProtKB-SubCell"/>
</dbReference>
<dbReference type="CDD" id="cd17320">
    <property type="entry name" value="MFS_MdfA_MDR_like"/>
    <property type="match status" value="1"/>
</dbReference>
<evidence type="ECO:0000256" key="5">
    <source>
        <dbReference type="ARBA" id="ARBA00022692"/>
    </source>
</evidence>
<keyword evidence="5 8" id="KW-0812">Transmembrane</keyword>
<dbReference type="InterPro" id="IPR004812">
    <property type="entry name" value="Efflux_drug-R_Bcr/CmlA"/>
</dbReference>
<evidence type="ECO:0000313" key="10">
    <source>
        <dbReference type="EMBL" id="MCW0481547.1"/>
    </source>
</evidence>
<dbReference type="PANTHER" id="PTHR23502">
    <property type="entry name" value="MAJOR FACILITATOR SUPERFAMILY"/>
    <property type="match status" value="1"/>
</dbReference>
<dbReference type="RefSeq" id="WP_282590157.1">
    <property type="nucleotide sequence ID" value="NZ_JAPAAF010000002.1"/>
</dbReference>
<evidence type="ECO:0000256" key="1">
    <source>
        <dbReference type="ARBA" id="ARBA00004651"/>
    </source>
</evidence>
<dbReference type="EMBL" id="JAPAAF010000002">
    <property type="protein sequence ID" value="MCW0481547.1"/>
    <property type="molecule type" value="Genomic_DNA"/>
</dbReference>
<dbReference type="InterPro" id="IPR036259">
    <property type="entry name" value="MFS_trans_sf"/>
</dbReference>
<dbReference type="Proteomes" id="UP001163821">
    <property type="component" value="Unassembled WGS sequence"/>
</dbReference>
<evidence type="ECO:0000256" key="7">
    <source>
        <dbReference type="ARBA" id="ARBA00023136"/>
    </source>
</evidence>
<organism evidence="10 11">
    <name type="scientific">Gaoshiqia sediminis</name>
    <dbReference type="NCBI Taxonomy" id="2986998"/>
    <lineage>
        <taxon>Bacteria</taxon>
        <taxon>Pseudomonadati</taxon>
        <taxon>Bacteroidota</taxon>
        <taxon>Bacteroidia</taxon>
        <taxon>Marinilabiliales</taxon>
        <taxon>Prolixibacteraceae</taxon>
        <taxon>Gaoshiqia</taxon>
    </lineage>
</organism>
<evidence type="ECO:0000256" key="2">
    <source>
        <dbReference type="ARBA" id="ARBA00006236"/>
    </source>
</evidence>
<comment type="subcellular location">
    <subcellularLocation>
        <location evidence="1">Cell membrane</location>
        <topology evidence="1">Multi-pass membrane protein</topology>
    </subcellularLocation>
</comment>
<feature type="transmembrane region" description="Helical" evidence="8">
    <location>
        <begin position="223"/>
        <end position="249"/>
    </location>
</feature>
<dbReference type="GO" id="GO:0042910">
    <property type="term" value="F:xenobiotic transmembrane transporter activity"/>
    <property type="evidence" value="ECO:0007669"/>
    <property type="project" value="InterPro"/>
</dbReference>
<dbReference type="AlphaFoldDB" id="A0AA42C8R7"/>
<feature type="transmembrane region" description="Helical" evidence="8">
    <location>
        <begin position="172"/>
        <end position="191"/>
    </location>
</feature>
<evidence type="ECO:0000256" key="3">
    <source>
        <dbReference type="ARBA" id="ARBA00022448"/>
    </source>
</evidence>
<protein>
    <submittedName>
        <fullName evidence="10">Multidrug effflux MFS transporter</fullName>
    </submittedName>
</protein>
<dbReference type="PROSITE" id="PS00216">
    <property type="entry name" value="SUGAR_TRANSPORT_1"/>
    <property type="match status" value="1"/>
</dbReference>
<feature type="transmembrane region" description="Helical" evidence="8">
    <location>
        <begin position="84"/>
        <end position="103"/>
    </location>
</feature>
<feature type="transmembrane region" description="Helical" evidence="8">
    <location>
        <begin position="109"/>
        <end position="130"/>
    </location>
</feature>
<dbReference type="InterPro" id="IPR011701">
    <property type="entry name" value="MFS"/>
</dbReference>
<feature type="transmembrane region" description="Helical" evidence="8">
    <location>
        <begin position="353"/>
        <end position="373"/>
    </location>
</feature>
<dbReference type="SUPFAM" id="SSF103473">
    <property type="entry name" value="MFS general substrate transporter"/>
    <property type="match status" value="1"/>
</dbReference>
<feature type="transmembrane region" description="Helical" evidence="8">
    <location>
        <begin position="379"/>
        <end position="398"/>
    </location>
</feature>
<evidence type="ECO:0000259" key="9">
    <source>
        <dbReference type="PROSITE" id="PS50850"/>
    </source>
</evidence>
<dbReference type="Pfam" id="PF07690">
    <property type="entry name" value="MFS_1"/>
    <property type="match status" value="1"/>
</dbReference>
<feature type="transmembrane region" description="Helical" evidence="8">
    <location>
        <begin position="315"/>
        <end position="341"/>
    </location>
</feature>